<comment type="caution">
    <text evidence="2">The sequence shown here is derived from an EMBL/GenBank/DDBJ whole genome shotgun (WGS) entry which is preliminary data.</text>
</comment>
<organism evidence="2 3">
    <name type="scientific">Kwoniella newhampshirensis</name>
    <dbReference type="NCBI Taxonomy" id="1651941"/>
    <lineage>
        <taxon>Eukaryota</taxon>
        <taxon>Fungi</taxon>
        <taxon>Dikarya</taxon>
        <taxon>Basidiomycota</taxon>
        <taxon>Agaricomycotina</taxon>
        <taxon>Tremellomycetes</taxon>
        <taxon>Tremellales</taxon>
        <taxon>Cryptococcaceae</taxon>
        <taxon>Kwoniella</taxon>
    </lineage>
</organism>
<dbReference type="GeneID" id="92180931"/>
<keyword evidence="1" id="KW-0812">Transmembrane</keyword>
<evidence type="ECO:0000313" key="3">
    <source>
        <dbReference type="Proteomes" id="UP001388673"/>
    </source>
</evidence>
<dbReference type="KEGG" id="kne:92180931"/>
<evidence type="ECO:0000313" key="2">
    <source>
        <dbReference type="EMBL" id="KAK8854934.1"/>
    </source>
</evidence>
<evidence type="ECO:0000256" key="1">
    <source>
        <dbReference type="SAM" id="Phobius"/>
    </source>
</evidence>
<dbReference type="AlphaFoldDB" id="A0AAW0YS80"/>
<accession>A0AAW0YS80</accession>
<dbReference type="EMBL" id="JBCAWK010000006">
    <property type="protein sequence ID" value="KAK8854934.1"/>
    <property type="molecule type" value="Genomic_DNA"/>
</dbReference>
<feature type="transmembrane region" description="Helical" evidence="1">
    <location>
        <begin position="48"/>
        <end position="68"/>
    </location>
</feature>
<dbReference type="RefSeq" id="XP_066803172.1">
    <property type="nucleotide sequence ID" value="XM_066946780.1"/>
</dbReference>
<name>A0AAW0YS80_9TREE</name>
<keyword evidence="1" id="KW-1133">Transmembrane helix</keyword>
<feature type="transmembrane region" description="Helical" evidence="1">
    <location>
        <begin position="231"/>
        <end position="255"/>
    </location>
</feature>
<evidence type="ECO:0008006" key="4">
    <source>
        <dbReference type="Google" id="ProtNLM"/>
    </source>
</evidence>
<keyword evidence="3" id="KW-1185">Reference proteome</keyword>
<proteinExistence type="predicted"/>
<feature type="transmembrane region" description="Helical" evidence="1">
    <location>
        <begin position="80"/>
        <end position="106"/>
    </location>
</feature>
<dbReference type="Proteomes" id="UP001388673">
    <property type="component" value="Unassembled WGS sequence"/>
</dbReference>
<gene>
    <name evidence="2" type="ORF">IAR55_003673</name>
</gene>
<sequence>MPSIVEQLKKAEKDLAFAKERGSSSVPAYEQKVEELKKELENPQPHPALQFGVYTQCIAVMAAISLMMSASPLPYDIIPFYRLFSTMTMVAAICYGSRTAVIYYGYTQALAKLPKPDDPNSARFKKLMASKKPRQDLWANTRSHPSAFLTTRQAAPRLFPFPLGKTRPEAAIKDELWWEGGNAPHVGHFNRPKLPAPPAPDPSVLLARVIASMRREAQEEMWKKRIRSIQILSVIVIISFISKKLAIALLAYLIYSTLSSEINNMLTPPTDLDQVHQYIDQLSMSARNESNPKPTQMTGGMSYIYEPDNGMGGAGVQHNSNIPIEVVPPPVLMTTTNHWYVGPGNELKRKD</sequence>
<reference evidence="2 3" key="1">
    <citation type="journal article" date="2024" name="bioRxiv">
        <title>Comparative genomics of Cryptococcus and Kwoniella reveals pathogenesis evolution and contrasting karyotype dynamics via intercentromeric recombination or chromosome fusion.</title>
        <authorList>
            <person name="Coelho M.A."/>
            <person name="David-Palma M."/>
            <person name="Shea T."/>
            <person name="Bowers K."/>
            <person name="McGinley-Smith S."/>
            <person name="Mohammad A.W."/>
            <person name="Gnirke A."/>
            <person name="Yurkov A.M."/>
            <person name="Nowrousian M."/>
            <person name="Sun S."/>
            <person name="Cuomo C.A."/>
            <person name="Heitman J."/>
        </authorList>
    </citation>
    <scope>NUCLEOTIDE SEQUENCE [LARGE SCALE GENOMIC DNA]</scope>
    <source>
        <strain evidence="2 3">CBS 13917</strain>
    </source>
</reference>
<keyword evidence="1" id="KW-0472">Membrane</keyword>
<protein>
    <recommendedName>
        <fullName evidence="4">Endoplasmic reticulum protein</fullName>
    </recommendedName>
</protein>